<dbReference type="PANTHER" id="PTHR47331">
    <property type="entry name" value="PHD-TYPE DOMAIN-CONTAINING PROTEIN"/>
    <property type="match status" value="1"/>
</dbReference>
<dbReference type="STRING" id="456900.A0A151IPG6"/>
<dbReference type="Pfam" id="PF03564">
    <property type="entry name" value="DUF1759"/>
    <property type="match status" value="1"/>
</dbReference>
<dbReference type="AlphaFoldDB" id="A0A151IPG6"/>
<proteinExistence type="predicted"/>
<sequence length="329" mass="37214">MAERIKILVQKRTSLKAQITGLTNALDKGKIDNITLKLRIAHLTDVYHAYEEFHDELLVLDPSGDHLTEFTNVQDRYYTLASRIESILNVANTSDNNCDTASVGTRNDNASSVSVTKIRRMKLPEAPLPTFDGKFEEWLAFKNAFTNMIGNQTDLSDVDKLHYFNGLMADDVQQHVASLATLGVTVGPEMIVYLIESKLPRSALDKWEATLQRDEFPKPEQLYEFLYKIAVCASRREKAKISDTERCKGEPPAKKLRTGSSNKAFVAKVSRNCIACKVKRHPLYLCEKFKQLPVSERIEKIKSANLCYNCLRSHRGTPCKFSSCTICQK</sequence>
<dbReference type="InterPro" id="IPR005312">
    <property type="entry name" value="DUF1759"/>
</dbReference>
<dbReference type="EMBL" id="KQ976865">
    <property type="protein sequence ID" value="KYN07838.1"/>
    <property type="molecule type" value="Genomic_DNA"/>
</dbReference>
<reference evidence="1 2" key="1">
    <citation type="submission" date="2016-03" db="EMBL/GenBank/DDBJ databases">
        <title>Cyphomyrmex costatus WGS genome.</title>
        <authorList>
            <person name="Nygaard S."/>
            <person name="Hu H."/>
            <person name="Boomsma J."/>
            <person name="Zhang G."/>
        </authorList>
    </citation>
    <scope>NUCLEOTIDE SEQUENCE [LARGE SCALE GENOMIC DNA]</scope>
    <source>
        <strain evidence="1">MS0001</strain>
        <tissue evidence="1">Whole body</tissue>
    </source>
</reference>
<evidence type="ECO:0000313" key="1">
    <source>
        <dbReference type="EMBL" id="KYN07838.1"/>
    </source>
</evidence>
<accession>A0A151IPG6</accession>
<name>A0A151IPG6_9HYME</name>
<organism evidence="1 2">
    <name type="scientific">Cyphomyrmex costatus</name>
    <dbReference type="NCBI Taxonomy" id="456900"/>
    <lineage>
        <taxon>Eukaryota</taxon>
        <taxon>Metazoa</taxon>
        <taxon>Ecdysozoa</taxon>
        <taxon>Arthropoda</taxon>
        <taxon>Hexapoda</taxon>
        <taxon>Insecta</taxon>
        <taxon>Pterygota</taxon>
        <taxon>Neoptera</taxon>
        <taxon>Endopterygota</taxon>
        <taxon>Hymenoptera</taxon>
        <taxon>Apocrita</taxon>
        <taxon>Aculeata</taxon>
        <taxon>Formicoidea</taxon>
        <taxon>Formicidae</taxon>
        <taxon>Myrmicinae</taxon>
        <taxon>Cyphomyrmex</taxon>
    </lineage>
</organism>
<gene>
    <name evidence="1" type="ORF">ALC62_01188</name>
</gene>
<dbReference type="PANTHER" id="PTHR47331:SF5">
    <property type="entry name" value="RIBONUCLEASE H"/>
    <property type="match status" value="1"/>
</dbReference>
<keyword evidence="2" id="KW-1185">Reference proteome</keyword>
<evidence type="ECO:0000313" key="2">
    <source>
        <dbReference type="Proteomes" id="UP000078542"/>
    </source>
</evidence>
<dbReference type="Proteomes" id="UP000078542">
    <property type="component" value="Unassembled WGS sequence"/>
</dbReference>
<protein>
    <submittedName>
        <fullName evidence="1">Uncharacterized protein</fullName>
    </submittedName>
</protein>